<dbReference type="EMBL" id="FZQP02000249">
    <property type="protein sequence ID" value="VVC88179.1"/>
    <property type="molecule type" value="Genomic_DNA"/>
</dbReference>
<feature type="compositionally biased region" description="Polar residues" evidence="4">
    <location>
        <begin position="106"/>
        <end position="130"/>
    </location>
</feature>
<feature type="compositionally biased region" description="Basic and acidic residues" evidence="4">
    <location>
        <begin position="95"/>
        <end position="105"/>
    </location>
</feature>
<dbReference type="GO" id="GO:0008010">
    <property type="term" value="F:structural constituent of chitin-based larval cuticle"/>
    <property type="evidence" value="ECO:0007669"/>
    <property type="project" value="TreeGrafter"/>
</dbReference>
<feature type="compositionally biased region" description="Polar residues" evidence="4">
    <location>
        <begin position="137"/>
        <end position="148"/>
    </location>
</feature>
<feature type="region of interest" description="Disordered" evidence="4">
    <location>
        <begin position="73"/>
        <end position="179"/>
    </location>
</feature>
<keyword evidence="2 5" id="KW-0732">Signal</keyword>
<accession>A0A5E4PSX6</accession>
<feature type="chain" id="PRO_5022875004" evidence="5">
    <location>
        <begin position="18"/>
        <end position="491"/>
    </location>
</feature>
<name>A0A5E4PSX6_9NEOP</name>
<dbReference type="AlphaFoldDB" id="A0A5E4PSX6"/>
<dbReference type="GO" id="GO:0062129">
    <property type="term" value="C:chitin-based extracellular matrix"/>
    <property type="evidence" value="ECO:0007669"/>
    <property type="project" value="TreeGrafter"/>
</dbReference>
<dbReference type="Proteomes" id="UP000324832">
    <property type="component" value="Unassembled WGS sequence"/>
</dbReference>
<dbReference type="InterPro" id="IPR031311">
    <property type="entry name" value="CHIT_BIND_RR_consensus"/>
</dbReference>
<dbReference type="InterPro" id="IPR050468">
    <property type="entry name" value="Cuticle_Struct_Prot"/>
</dbReference>
<proteinExistence type="predicted"/>
<feature type="signal peptide" evidence="5">
    <location>
        <begin position="1"/>
        <end position="17"/>
    </location>
</feature>
<keyword evidence="7" id="KW-1185">Reference proteome</keyword>
<keyword evidence="1 3" id="KW-0193">Cuticle</keyword>
<dbReference type="PROSITE" id="PS51155">
    <property type="entry name" value="CHIT_BIND_RR_2"/>
    <property type="match status" value="1"/>
</dbReference>
<evidence type="ECO:0000256" key="1">
    <source>
        <dbReference type="ARBA" id="ARBA00022460"/>
    </source>
</evidence>
<gene>
    <name evidence="6" type="ORF">LSINAPIS_LOCUS1610</name>
</gene>
<protein>
    <submittedName>
        <fullName evidence="6">Uncharacterized protein</fullName>
    </submittedName>
</protein>
<evidence type="ECO:0000256" key="3">
    <source>
        <dbReference type="PROSITE-ProRule" id="PRU00497"/>
    </source>
</evidence>
<dbReference type="Pfam" id="PF00379">
    <property type="entry name" value="Chitin_bind_4"/>
    <property type="match status" value="1"/>
</dbReference>
<evidence type="ECO:0000256" key="2">
    <source>
        <dbReference type="ARBA" id="ARBA00022729"/>
    </source>
</evidence>
<evidence type="ECO:0000256" key="4">
    <source>
        <dbReference type="SAM" id="MobiDB-lite"/>
    </source>
</evidence>
<dbReference type="PROSITE" id="PS00233">
    <property type="entry name" value="CHIT_BIND_RR_1"/>
    <property type="match status" value="1"/>
</dbReference>
<evidence type="ECO:0000313" key="6">
    <source>
        <dbReference type="EMBL" id="VVC88179.1"/>
    </source>
</evidence>
<feature type="region of interest" description="Disordered" evidence="4">
    <location>
        <begin position="419"/>
        <end position="444"/>
    </location>
</feature>
<sequence>MKCVIITLVSCLGICTSQRYSQEFTFLPQFQTQSSGVFSSDSSIYLPPETHTPVPYFTVTNMNKLPFQYLPPSGTKAPSVYPTPYPERFSTRRSFNFDDDMRRESIQMTSPRPVNVQNSNQSKINSTDSNQNRDSRTNQMKSNFQPPSQYMDRLDERNNYQKPQPSIPLQHPSPQKTASRRMILTSEIQKPDENDQEKAASYSTPKYSYIPAVYSPSTTEPAIPILRLSNEMDLDGSFSYEALGADQTHYVQHSRMENMGTDKEEQVVEGSYSYVGDDGQTYTVHYVADSNGYRASGNHLPVAPPIPEIIQRAVQYNLAEEAKRSPHEKNNWENESYENESFNEASRHYIPPTRSLFTGRTPEAFSFGSAKHFDPQPNLITASSSHIPTKSNFDGSVELSKANQQQTVSISPQVTFTASQGAHNPSLQTQPIPSRTNSYPNSDKISMPQIVNYEADAKEIDHENNKALLRWHVNETRGIPIINMLQSLNDM</sequence>
<dbReference type="PANTHER" id="PTHR10380">
    <property type="entry name" value="CUTICLE PROTEIN"/>
    <property type="match status" value="1"/>
</dbReference>
<reference evidence="6 7" key="1">
    <citation type="submission" date="2017-07" db="EMBL/GenBank/DDBJ databases">
        <authorList>
            <person name="Talla V."/>
            <person name="Backstrom N."/>
        </authorList>
    </citation>
    <scope>NUCLEOTIDE SEQUENCE [LARGE SCALE GENOMIC DNA]</scope>
</reference>
<organism evidence="6 7">
    <name type="scientific">Leptidea sinapis</name>
    <dbReference type="NCBI Taxonomy" id="189913"/>
    <lineage>
        <taxon>Eukaryota</taxon>
        <taxon>Metazoa</taxon>
        <taxon>Ecdysozoa</taxon>
        <taxon>Arthropoda</taxon>
        <taxon>Hexapoda</taxon>
        <taxon>Insecta</taxon>
        <taxon>Pterygota</taxon>
        <taxon>Neoptera</taxon>
        <taxon>Endopterygota</taxon>
        <taxon>Lepidoptera</taxon>
        <taxon>Glossata</taxon>
        <taxon>Ditrysia</taxon>
        <taxon>Papilionoidea</taxon>
        <taxon>Pieridae</taxon>
        <taxon>Dismorphiinae</taxon>
        <taxon>Leptidea</taxon>
    </lineage>
</organism>
<evidence type="ECO:0000256" key="5">
    <source>
        <dbReference type="SAM" id="SignalP"/>
    </source>
</evidence>
<dbReference type="InterPro" id="IPR000618">
    <property type="entry name" value="Insect_cuticle"/>
</dbReference>
<dbReference type="PANTHER" id="PTHR10380:SF173">
    <property type="entry name" value="CUTICULAR PROTEIN 47EF, ISOFORM C-RELATED"/>
    <property type="match status" value="1"/>
</dbReference>
<evidence type="ECO:0000313" key="7">
    <source>
        <dbReference type="Proteomes" id="UP000324832"/>
    </source>
</evidence>